<dbReference type="Gene3D" id="3.30.40.10">
    <property type="entry name" value="Zinc/RING finger domain, C3HC4 (zinc finger)"/>
    <property type="match status" value="1"/>
</dbReference>
<accession>A1CE45</accession>
<dbReference type="CDD" id="cd18070">
    <property type="entry name" value="DEXQc_SHPRH"/>
    <property type="match status" value="1"/>
</dbReference>
<name>A1CE45_ASPCL</name>
<dbReference type="KEGG" id="act:ACLA_088330"/>
<feature type="domain" description="RING-type" evidence="9">
    <location>
        <begin position="1139"/>
        <end position="1177"/>
    </location>
</feature>
<dbReference type="OMA" id="KAVFFCA"/>
<dbReference type="PROSITE" id="PS51192">
    <property type="entry name" value="HELICASE_ATP_BIND_1"/>
    <property type="match status" value="1"/>
</dbReference>
<dbReference type="Proteomes" id="UP000006701">
    <property type="component" value="Unassembled WGS sequence"/>
</dbReference>
<dbReference type="GO" id="GO:0016787">
    <property type="term" value="F:hydrolase activity"/>
    <property type="evidence" value="ECO:0007669"/>
    <property type="project" value="UniProtKB-KW"/>
</dbReference>
<dbReference type="Pfam" id="PF00271">
    <property type="entry name" value="Helicase_C"/>
    <property type="match status" value="1"/>
</dbReference>
<dbReference type="OrthoDB" id="5330228at2759"/>
<evidence type="ECO:0000256" key="7">
    <source>
        <dbReference type="PROSITE-ProRule" id="PRU00175"/>
    </source>
</evidence>
<proteinExistence type="predicted"/>
<dbReference type="InterPro" id="IPR052583">
    <property type="entry name" value="ATP-helicase/E3_Ub-Ligase"/>
</dbReference>
<evidence type="ECO:0000259" key="11">
    <source>
        <dbReference type="PROSITE" id="PS51194"/>
    </source>
</evidence>
<dbReference type="GO" id="GO:0006974">
    <property type="term" value="P:DNA damage response"/>
    <property type="evidence" value="ECO:0007669"/>
    <property type="project" value="TreeGrafter"/>
</dbReference>
<dbReference type="GO" id="GO:0004386">
    <property type="term" value="F:helicase activity"/>
    <property type="evidence" value="ECO:0007669"/>
    <property type="project" value="UniProtKB-KW"/>
</dbReference>
<protein>
    <submittedName>
        <fullName evidence="12">SNF2 family helicase/ATPase, putative</fullName>
    </submittedName>
</protein>
<feature type="domain" description="Helicase C-terminal" evidence="11">
    <location>
        <begin position="1243"/>
        <end position="1399"/>
    </location>
</feature>
<evidence type="ECO:0000256" key="8">
    <source>
        <dbReference type="SAM" id="MobiDB-lite"/>
    </source>
</evidence>
<dbReference type="Pfam" id="PF00176">
    <property type="entry name" value="SNF2-rel_dom"/>
    <property type="match status" value="1"/>
</dbReference>
<dbReference type="GO" id="GO:0005524">
    <property type="term" value="F:ATP binding"/>
    <property type="evidence" value="ECO:0007669"/>
    <property type="project" value="InterPro"/>
</dbReference>
<evidence type="ECO:0000256" key="3">
    <source>
        <dbReference type="ARBA" id="ARBA00022771"/>
    </source>
</evidence>
<evidence type="ECO:0000313" key="12">
    <source>
        <dbReference type="EMBL" id="EAW11144.1"/>
    </source>
</evidence>
<evidence type="ECO:0000256" key="4">
    <source>
        <dbReference type="ARBA" id="ARBA00022801"/>
    </source>
</evidence>
<dbReference type="STRING" id="344612.A1CE45"/>
<dbReference type="PROSITE" id="PS00518">
    <property type="entry name" value="ZF_RING_1"/>
    <property type="match status" value="1"/>
</dbReference>
<dbReference type="SMART" id="SM00184">
    <property type="entry name" value="RING"/>
    <property type="match status" value="1"/>
</dbReference>
<dbReference type="InterPro" id="IPR049730">
    <property type="entry name" value="SNF2/RAD54-like_C"/>
</dbReference>
<evidence type="ECO:0000259" key="10">
    <source>
        <dbReference type="PROSITE" id="PS51192"/>
    </source>
</evidence>
<evidence type="ECO:0000259" key="9">
    <source>
        <dbReference type="PROSITE" id="PS50089"/>
    </source>
</evidence>
<dbReference type="FunFam" id="3.40.50.10810:FF:000059">
    <property type="entry name" value="SNF2 family helicase/ATPase, putative"/>
    <property type="match status" value="1"/>
</dbReference>
<keyword evidence="4" id="KW-0378">Hydrolase</keyword>
<dbReference type="InterPro" id="IPR038718">
    <property type="entry name" value="SNF2-like_sf"/>
</dbReference>
<dbReference type="InterPro" id="IPR013083">
    <property type="entry name" value="Znf_RING/FYVE/PHD"/>
</dbReference>
<dbReference type="GO" id="GO:0000209">
    <property type="term" value="P:protein polyubiquitination"/>
    <property type="evidence" value="ECO:0007669"/>
    <property type="project" value="TreeGrafter"/>
</dbReference>
<dbReference type="FunFam" id="3.30.40.10:FF:000871">
    <property type="entry name" value="SNF2 family helicase/ATPase, putative"/>
    <property type="match status" value="1"/>
</dbReference>
<keyword evidence="13" id="KW-1185">Reference proteome</keyword>
<dbReference type="PANTHER" id="PTHR45865:SF1">
    <property type="entry name" value="E3 UBIQUITIN-PROTEIN LIGASE SHPRH"/>
    <property type="match status" value="1"/>
</dbReference>
<dbReference type="RefSeq" id="XP_001272570.1">
    <property type="nucleotide sequence ID" value="XM_001272569.1"/>
</dbReference>
<dbReference type="SMART" id="SM00487">
    <property type="entry name" value="DEXDc"/>
    <property type="match status" value="1"/>
</dbReference>
<evidence type="ECO:0000313" key="13">
    <source>
        <dbReference type="Proteomes" id="UP000006701"/>
    </source>
</evidence>
<dbReference type="Pfam" id="PF26021">
    <property type="entry name" value="Ferritin_C144_05"/>
    <property type="match status" value="1"/>
</dbReference>
<sequence length="1473" mass="166999">MLILLYTGGVPDSLATAFAQSKQFESDGPPTKRRKLASEGLSLRQINGASESGVPYGYIPLTRLDLYLEFAHRNPNIEGYPNNSSNLPHRLPVCLETAETIPSSSGRHSATQASPPYDCLHLVIASLSEKRPIFEEKNTSEKVLEIGKHLESAHRLTCADRYNTKVPTACYQCTLHCSPDGKTFHLETIILWKDSPDIINEKLLHPSDSETFARYVLQSNIDDSEHAARQHKKWRGMGYSPEAIWSPRDFYDNVHVPQDTASSSAEIKCDLIHCHLYPFQRRAVRWLIQREGSELQTNGQVLPIEDKLSGQLPTSFQQFTDAEGNAYYASSLFMIVTSDLSNWHAPANDLKGGILAEEMGLGKTVEMISLMCLHRRIVQPDLDLDNEGKRLSGATLIITPPAILQQWMQEIQLHAPALHVLHYTGINRHQKLSDRELVELLVDQDVVLTTYDVLAREIHYSGNAPDRNLRHEKRFEPRKTPLVRISWWRVCLDEAQMIESGVSNAAKVARLIPRRNAWAVTGTPLRKDVSDLLGLLLFLQYEPYSGSVWKRLCALFKPVLSGIINHIALRHSKDRVRSELNLPSQKRFVITIPFTAVEEQHYGQLFEQMSEDCGLGLSGAPLKDDWNPEDPAVVEKMRSWLMRLRQACLYPAGSNRRVLGLGGGPLRSVAEVLELMIDQNDALIHAEERALVQSQLRRGQLLENALLRQRALDLWTKSYERSTELVKEYRTRLESERAKSRAISIGMNRHNTAEDTSDNEGEEGDKNTRVGAYRQRLRAALEIQHIAIFFIGNAFYQIRTDAKLTAPDSEEFKALQKRESEAYEEAKLIRQEILTDISRKVDRYMNAIKEKTEKQQFVVIYKMTPELYSNGLESRRIFDKYEEFCDVMNQHAAQYNKWRDIMIKLLLQSLIDREEDSELEGNEYERSTKHQDEMYVYMEALRAMFADRHDALTGQQNVLIAHEVKTGIIQAQRGEGPSPDLFLSIMNTRSALKPDPALGSLRGITSELRSLATSLEWQGSGGSSRALAELELVNSVLHHAGKMAAGQTKISSSLEREVEMFRDTMNNRLEYYRQLQQISDTVAPYDEESVGKPLDENLFAAKLKQENDIDAKISSLRSKHRYLLHLRDESGADTSARICVICQSSFEIGVLTVCGHKYCKDCLRLWWNQHRTCPTCKRRLKVNDFHQITYKPEEFVVQEEKSPAKIEPGRSSNNFIYADISSGTLKEIKNIDLDGSFGTKIDTLARHILWLREHDPGAKSIIFSQYKTFLEVLGTAFARFKIGYSSIDYADGIERFKSDPAIECFFLHAKAQSSGLNLVNATHVFLCEPLVNTAIELQAIARVHRIGQHRPTTVWMYLVSDTVEQSIYDLSVSRRLSHIFQKEKTEAQGAARPVIDDLTETAIDSANSLELQDATLAKLMTKGASGGELVKKDDLWQCLFGNATRKIDLGAEQEVARFLRGDAAEKRRFAAPS</sequence>
<dbReference type="GO" id="GO:0005634">
    <property type="term" value="C:nucleus"/>
    <property type="evidence" value="ECO:0007669"/>
    <property type="project" value="TreeGrafter"/>
</dbReference>
<dbReference type="InterPro" id="IPR018957">
    <property type="entry name" value="Znf_C3HC4_RING-type"/>
</dbReference>
<dbReference type="GO" id="GO:0061630">
    <property type="term" value="F:ubiquitin protein ligase activity"/>
    <property type="evidence" value="ECO:0007669"/>
    <property type="project" value="TreeGrafter"/>
</dbReference>
<evidence type="ECO:0000256" key="2">
    <source>
        <dbReference type="ARBA" id="ARBA00022741"/>
    </source>
</evidence>
<keyword evidence="6" id="KW-0067">ATP-binding</keyword>
<keyword evidence="1" id="KW-0479">Metal-binding</keyword>
<dbReference type="InterPro" id="IPR059033">
    <property type="entry name" value="C144_05_dom"/>
</dbReference>
<dbReference type="PROSITE" id="PS50089">
    <property type="entry name" value="ZF_RING_2"/>
    <property type="match status" value="1"/>
</dbReference>
<dbReference type="InterPro" id="IPR001650">
    <property type="entry name" value="Helicase_C-like"/>
</dbReference>
<dbReference type="Pfam" id="PF00097">
    <property type="entry name" value="zf-C3HC4"/>
    <property type="match status" value="1"/>
</dbReference>
<dbReference type="PANTHER" id="PTHR45865">
    <property type="entry name" value="E3 UBIQUITIN-PROTEIN LIGASE SHPRH FAMILY MEMBER"/>
    <property type="match status" value="1"/>
</dbReference>
<keyword evidence="2" id="KW-0547">Nucleotide-binding</keyword>
<feature type="region of interest" description="Disordered" evidence="8">
    <location>
        <begin position="746"/>
        <end position="767"/>
    </location>
</feature>
<dbReference type="GeneID" id="4704872"/>
<dbReference type="VEuPathDB" id="FungiDB:ACLA_088330"/>
<reference evidence="12 13" key="1">
    <citation type="journal article" date="2008" name="PLoS Genet.">
        <title>Genomic islands in the pathogenic filamentous fungus Aspergillus fumigatus.</title>
        <authorList>
            <person name="Fedorova N.D."/>
            <person name="Khaldi N."/>
            <person name="Joardar V.S."/>
            <person name="Maiti R."/>
            <person name="Amedeo P."/>
            <person name="Anderson M.J."/>
            <person name="Crabtree J."/>
            <person name="Silva J.C."/>
            <person name="Badger J.H."/>
            <person name="Albarraq A."/>
            <person name="Angiuoli S."/>
            <person name="Bussey H."/>
            <person name="Bowyer P."/>
            <person name="Cotty P.J."/>
            <person name="Dyer P.S."/>
            <person name="Egan A."/>
            <person name="Galens K."/>
            <person name="Fraser-Liggett C.M."/>
            <person name="Haas B.J."/>
            <person name="Inman J.M."/>
            <person name="Kent R."/>
            <person name="Lemieux S."/>
            <person name="Malavazi I."/>
            <person name="Orvis J."/>
            <person name="Roemer T."/>
            <person name="Ronning C.M."/>
            <person name="Sundaram J.P."/>
            <person name="Sutton G."/>
            <person name="Turner G."/>
            <person name="Venter J.C."/>
            <person name="White O.R."/>
            <person name="Whitty B.R."/>
            <person name="Youngman P."/>
            <person name="Wolfe K.H."/>
            <person name="Goldman G.H."/>
            <person name="Wortman J.R."/>
            <person name="Jiang B."/>
            <person name="Denning D.W."/>
            <person name="Nierman W.C."/>
        </authorList>
    </citation>
    <scope>NUCLEOTIDE SEQUENCE [LARGE SCALE GENOMIC DNA]</scope>
    <source>
        <strain evidence="13">ATCC 1007 / CBS 513.65 / DSM 816 / NCTC 3887 / NRRL 1</strain>
    </source>
</reference>
<dbReference type="FunFam" id="3.40.50.300:FF:001870">
    <property type="entry name" value="SNF2 family helicase/ATPase, putative"/>
    <property type="match status" value="1"/>
</dbReference>
<keyword evidence="5" id="KW-0862">Zinc</keyword>
<evidence type="ECO:0000256" key="6">
    <source>
        <dbReference type="ARBA" id="ARBA00022840"/>
    </source>
</evidence>
<dbReference type="SUPFAM" id="SSF57850">
    <property type="entry name" value="RING/U-box"/>
    <property type="match status" value="1"/>
</dbReference>
<dbReference type="InterPro" id="IPR001841">
    <property type="entry name" value="Znf_RING"/>
</dbReference>
<dbReference type="SUPFAM" id="SSF52540">
    <property type="entry name" value="P-loop containing nucleoside triphosphate hydrolases"/>
    <property type="match status" value="2"/>
</dbReference>
<dbReference type="EMBL" id="DS027052">
    <property type="protein sequence ID" value="EAW11144.1"/>
    <property type="molecule type" value="Genomic_DNA"/>
</dbReference>
<organism evidence="12 13">
    <name type="scientific">Aspergillus clavatus (strain ATCC 1007 / CBS 513.65 / DSM 816 / NCTC 3887 / NRRL 1 / QM 1276 / 107)</name>
    <dbReference type="NCBI Taxonomy" id="344612"/>
    <lineage>
        <taxon>Eukaryota</taxon>
        <taxon>Fungi</taxon>
        <taxon>Dikarya</taxon>
        <taxon>Ascomycota</taxon>
        <taxon>Pezizomycotina</taxon>
        <taxon>Eurotiomycetes</taxon>
        <taxon>Eurotiomycetidae</taxon>
        <taxon>Eurotiales</taxon>
        <taxon>Aspergillaceae</taxon>
        <taxon>Aspergillus</taxon>
        <taxon>Aspergillus subgen. Fumigati</taxon>
    </lineage>
</organism>
<dbReference type="GO" id="GO:0008270">
    <property type="term" value="F:zinc ion binding"/>
    <property type="evidence" value="ECO:0007669"/>
    <property type="project" value="UniProtKB-KW"/>
</dbReference>
<evidence type="ECO:0000256" key="5">
    <source>
        <dbReference type="ARBA" id="ARBA00022833"/>
    </source>
</evidence>
<keyword evidence="12" id="KW-0347">Helicase</keyword>
<dbReference type="Gene3D" id="3.40.50.300">
    <property type="entry name" value="P-loop containing nucleotide triphosphate hydrolases"/>
    <property type="match status" value="1"/>
</dbReference>
<dbReference type="eggNOG" id="KOG0298">
    <property type="taxonomic scope" value="Eukaryota"/>
</dbReference>
<dbReference type="Gene3D" id="3.40.50.10810">
    <property type="entry name" value="Tandem AAA-ATPase domain"/>
    <property type="match status" value="1"/>
</dbReference>
<gene>
    <name evidence="12" type="ORF">ACLA_088330</name>
</gene>
<dbReference type="InterPro" id="IPR027417">
    <property type="entry name" value="P-loop_NTPase"/>
</dbReference>
<keyword evidence="3 7" id="KW-0863">Zinc-finger</keyword>
<dbReference type="CDD" id="cd18793">
    <property type="entry name" value="SF2_C_SNF"/>
    <property type="match status" value="1"/>
</dbReference>
<evidence type="ECO:0000256" key="1">
    <source>
        <dbReference type="ARBA" id="ARBA00022723"/>
    </source>
</evidence>
<dbReference type="InterPro" id="IPR017907">
    <property type="entry name" value="Znf_RING_CS"/>
</dbReference>
<dbReference type="InterPro" id="IPR000330">
    <property type="entry name" value="SNF2_N"/>
</dbReference>
<dbReference type="HOGENOM" id="CLU_001592_1_1_1"/>
<dbReference type="PROSITE" id="PS51194">
    <property type="entry name" value="HELICASE_CTER"/>
    <property type="match status" value="1"/>
</dbReference>
<feature type="domain" description="Helicase ATP-binding" evidence="10">
    <location>
        <begin position="344"/>
        <end position="542"/>
    </location>
</feature>
<dbReference type="InterPro" id="IPR014001">
    <property type="entry name" value="Helicase_ATP-bd"/>
</dbReference>